<dbReference type="Gene3D" id="1.10.8.60">
    <property type="match status" value="1"/>
</dbReference>
<dbReference type="PANTHER" id="PTHR11638:SF18">
    <property type="entry name" value="HEAT SHOCK PROTEIN 104"/>
    <property type="match status" value="1"/>
</dbReference>
<dbReference type="InterPro" id="IPR003959">
    <property type="entry name" value="ATPase_AAA_core"/>
</dbReference>
<dbReference type="Pfam" id="PF10431">
    <property type="entry name" value="ClpB_D2-small"/>
    <property type="match status" value="1"/>
</dbReference>
<proteinExistence type="predicted"/>
<dbReference type="InterPro" id="IPR027417">
    <property type="entry name" value="P-loop_NTPase"/>
</dbReference>
<organism evidence="6 7">
    <name type="scientific">Paludibaculum fermentans</name>
    <dbReference type="NCBI Taxonomy" id="1473598"/>
    <lineage>
        <taxon>Bacteria</taxon>
        <taxon>Pseudomonadati</taxon>
        <taxon>Acidobacteriota</taxon>
        <taxon>Terriglobia</taxon>
        <taxon>Bryobacterales</taxon>
        <taxon>Bryobacteraceae</taxon>
        <taxon>Paludibaculum</taxon>
    </lineage>
</organism>
<dbReference type="InterPro" id="IPR001270">
    <property type="entry name" value="ClpA/B"/>
</dbReference>
<reference evidence="6 7" key="1">
    <citation type="submission" date="2020-10" db="EMBL/GenBank/DDBJ databases">
        <title>Complete genome sequence of Paludibaculum fermentans P105T, a facultatively anaerobic acidobacterium capable of dissimilatory Fe(III) reduction.</title>
        <authorList>
            <person name="Dedysh S.N."/>
            <person name="Beletsky A.V."/>
            <person name="Kulichevskaya I.S."/>
            <person name="Mardanov A.V."/>
            <person name="Ravin N.V."/>
        </authorList>
    </citation>
    <scope>NUCLEOTIDE SEQUENCE [LARGE SCALE GENOMIC DNA]</scope>
    <source>
        <strain evidence="6 7">P105</strain>
    </source>
</reference>
<keyword evidence="6" id="KW-0645">Protease</keyword>
<dbReference type="SMART" id="SM01086">
    <property type="entry name" value="ClpB_D2-small"/>
    <property type="match status" value="1"/>
</dbReference>
<feature type="domain" description="Clp ATPase C-terminal" evidence="5">
    <location>
        <begin position="231"/>
        <end position="326"/>
    </location>
</feature>
<dbReference type="Proteomes" id="UP000593892">
    <property type="component" value="Chromosome"/>
</dbReference>
<dbReference type="InterPro" id="IPR019489">
    <property type="entry name" value="Clp_ATPase_C"/>
</dbReference>
<dbReference type="PRINTS" id="PR00300">
    <property type="entry name" value="CLPPROTEASEA"/>
</dbReference>
<dbReference type="SMART" id="SM00382">
    <property type="entry name" value="AAA"/>
    <property type="match status" value="1"/>
</dbReference>
<feature type="domain" description="AAA+ ATPase" evidence="4">
    <location>
        <begin position="44"/>
        <end position="193"/>
    </location>
</feature>
<dbReference type="InterPro" id="IPR003593">
    <property type="entry name" value="AAA+_ATPase"/>
</dbReference>
<dbReference type="AlphaFoldDB" id="A0A7S7SP30"/>
<evidence type="ECO:0000256" key="2">
    <source>
        <dbReference type="ARBA" id="ARBA00022840"/>
    </source>
</evidence>
<dbReference type="InterPro" id="IPR050130">
    <property type="entry name" value="ClpA_ClpB"/>
</dbReference>
<sequence length="336" mass="36611">MNAEGLHELAAGLRRRVVGQGEAIEAIVPYVELFESGLAPAGRPVGVFLLLGPTGTGKTRTVEALADALHGSERNVLRIDCGEFQLEHEVAKLIGAPPGYLGHRETQPMISQQKLNAVASERSGLSIVLLDEIEKAAPSMRRLLLGVLDKAALKLGDNTTVNFERSLIFMTSNLGAREMMAELHDRFGLASALPSKANAKTLRAISTGAVRRRFSPEFVNRVDAMLTYQPLDRDATEKILDLQLEALDRHIAQRLGSSAFPLELTRDARNFLIERGTSAEYGARELKRAIHRHLIQPLARLVLDKAVDEGEVLSVGVDRDGSALRFASKCRGARAA</sequence>
<dbReference type="PANTHER" id="PTHR11638">
    <property type="entry name" value="ATP-DEPENDENT CLP PROTEASE"/>
    <property type="match status" value="1"/>
</dbReference>
<keyword evidence="6" id="KW-0378">Hydrolase</keyword>
<dbReference type="GO" id="GO:0034605">
    <property type="term" value="P:cellular response to heat"/>
    <property type="evidence" value="ECO:0007669"/>
    <property type="project" value="TreeGrafter"/>
</dbReference>
<evidence type="ECO:0000313" key="7">
    <source>
        <dbReference type="Proteomes" id="UP000593892"/>
    </source>
</evidence>
<dbReference type="GO" id="GO:0016887">
    <property type="term" value="F:ATP hydrolysis activity"/>
    <property type="evidence" value="ECO:0007669"/>
    <property type="project" value="InterPro"/>
</dbReference>
<protein>
    <submittedName>
        <fullName evidence="6">ATP-dependent Clp protease ATP-binding subunit</fullName>
    </submittedName>
</protein>
<evidence type="ECO:0000313" key="6">
    <source>
        <dbReference type="EMBL" id="QOY92094.1"/>
    </source>
</evidence>
<evidence type="ECO:0000259" key="5">
    <source>
        <dbReference type="SMART" id="SM01086"/>
    </source>
</evidence>
<keyword evidence="3" id="KW-0143">Chaperone</keyword>
<dbReference type="SUPFAM" id="SSF52540">
    <property type="entry name" value="P-loop containing nucleoside triphosphate hydrolases"/>
    <property type="match status" value="1"/>
</dbReference>
<keyword evidence="2 6" id="KW-0067">ATP-binding</keyword>
<evidence type="ECO:0000256" key="3">
    <source>
        <dbReference type="ARBA" id="ARBA00023186"/>
    </source>
</evidence>
<dbReference type="Gene3D" id="3.40.50.300">
    <property type="entry name" value="P-loop containing nucleotide triphosphate hydrolases"/>
    <property type="match status" value="1"/>
</dbReference>
<dbReference type="Pfam" id="PF07724">
    <property type="entry name" value="AAA_2"/>
    <property type="match status" value="1"/>
</dbReference>
<keyword evidence="1" id="KW-0547">Nucleotide-binding</keyword>
<dbReference type="EMBL" id="CP063849">
    <property type="protein sequence ID" value="QOY92094.1"/>
    <property type="molecule type" value="Genomic_DNA"/>
</dbReference>
<evidence type="ECO:0000256" key="1">
    <source>
        <dbReference type="ARBA" id="ARBA00022741"/>
    </source>
</evidence>
<name>A0A7S7SP30_PALFE</name>
<dbReference type="GO" id="GO:0005737">
    <property type="term" value="C:cytoplasm"/>
    <property type="evidence" value="ECO:0007669"/>
    <property type="project" value="TreeGrafter"/>
</dbReference>
<keyword evidence="7" id="KW-1185">Reference proteome</keyword>
<dbReference type="GO" id="GO:0005524">
    <property type="term" value="F:ATP binding"/>
    <property type="evidence" value="ECO:0007669"/>
    <property type="project" value="UniProtKB-KW"/>
</dbReference>
<dbReference type="KEGG" id="pfer:IRI77_21160"/>
<dbReference type="GO" id="GO:0006508">
    <property type="term" value="P:proteolysis"/>
    <property type="evidence" value="ECO:0007669"/>
    <property type="project" value="UniProtKB-KW"/>
</dbReference>
<dbReference type="CDD" id="cd19499">
    <property type="entry name" value="RecA-like_ClpB_Hsp104-like"/>
    <property type="match status" value="1"/>
</dbReference>
<accession>A0A7S7SP30</accession>
<dbReference type="GO" id="GO:0008233">
    <property type="term" value="F:peptidase activity"/>
    <property type="evidence" value="ECO:0007669"/>
    <property type="project" value="UniProtKB-KW"/>
</dbReference>
<gene>
    <name evidence="6" type="ORF">IRI77_21160</name>
</gene>
<evidence type="ECO:0000259" key="4">
    <source>
        <dbReference type="SMART" id="SM00382"/>
    </source>
</evidence>